<sequence length="76" mass="8004">MPSPCAFRMFWTRRGCLDAALFSTIGLALAAGYYLARVDRCWSLSPSSGSAAINHRAEKPKPASAGCTAIAEAVSP</sequence>
<dbReference type="Proteomes" id="UP000004221">
    <property type="component" value="Unassembled WGS sequence"/>
</dbReference>
<dbReference type="AlphaFoldDB" id="I4ENN7"/>
<evidence type="ECO:0000313" key="1">
    <source>
        <dbReference type="EMBL" id="CCF86300.1"/>
    </source>
</evidence>
<protein>
    <submittedName>
        <fullName evidence="1">Uncharacterized protein</fullName>
    </submittedName>
</protein>
<reference evidence="1" key="1">
    <citation type="journal article" date="2012" name="ISME J.">
        <title>Nitrification expanded: discovery, physiology and genomics of a nitrite-oxidizing bacterium from the phylum Chloroflexi.</title>
        <authorList>
            <person name="Sorokin D.Y."/>
            <person name="Lucker S."/>
            <person name="Vejmelkova D."/>
            <person name="Kostrikina N.A."/>
            <person name="Kleerebezem R."/>
            <person name="Rijpstra W.I."/>
            <person name="Damste J.S."/>
            <person name="Le Paslier D."/>
            <person name="Muyzer G."/>
            <person name="Wagner M."/>
            <person name="van Loosdrecht M.C."/>
            <person name="Daims H."/>
        </authorList>
    </citation>
    <scope>NUCLEOTIDE SEQUENCE [LARGE SCALE GENOMIC DNA]</scope>
    <source>
        <strain evidence="1">Lb</strain>
    </source>
</reference>
<reference evidence="1" key="2">
    <citation type="submission" date="2012-02" db="EMBL/GenBank/DDBJ databases">
        <authorList>
            <person name="MicroScope M."/>
        </authorList>
    </citation>
    <scope>NUCLEOTIDE SEQUENCE</scope>
    <source>
        <strain evidence="1">Lb</strain>
    </source>
</reference>
<gene>
    <name evidence="1" type="ORF">NITHO_990015</name>
</gene>
<reference evidence="1" key="3">
    <citation type="journal article" date="2014" name="Int. J. Syst. Evol. Microbiol.">
        <title>Nitrolancea hollandica gen. nov., sp. nov., a chemolithoautotrophic nitrite-oxidizing bacterium from a bioreactor belonging to the phylum Chloroflexi.</title>
        <authorList>
            <person name="Sorokin D.Y."/>
            <person name="Vejmelkova D."/>
            <person name="Luecker S."/>
            <person name="Streshinskaya G.M."/>
            <person name="Rijpstra I."/>
            <person name="Sinninghe Damst. J."/>
            <person name="Kleerebezem R."/>
            <person name="Van Loosdrecht M."/>
            <person name="Muyzer G."/>
            <person name="Daims H."/>
        </authorList>
    </citation>
    <scope>NUCLEOTIDE SEQUENCE</scope>
    <source>
        <strain evidence="1">Lb</strain>
    </source>
</reference>
<accession>I4ENN7</accession>
<dbReference type="EMBL" id="CAGS01000736">
    <property type="protein sequence ID" value="CCF86300.1"/>
    <property type="molecule type" value="Genomic_DNA"/>
</dbReference>
<keyword evidence="2" id="KW-1185">Reference proteome</keyword>
<name>I4ENN7_9BACT</name>
<comment type="caution">
    <text evidence="1">The sequence shown here is derived from an EMBL/GenBank/DDBJ whole genome shotgun (WGS) entry which is preliminary data.</text>
</comment>
<organism evidence="1 2">
    <name type="scientific">Nitrolancea hollandica Lb</name>
    <dbReference type="NCBI Taxonomy" id="1129897"/>
    <lineage>
        <taxon>Bacteria</taxon>
        <taxon>Pseudomonadati</taxon>
        <taxon>Thermomicrobiota</taxon>
        <taxon>Thermomicrobia</taxon>
        <taxon>Sphaerobacterales</taxon>
        <taxon>Sphaerobacterineae</taxon>
        <taxon>Sphaerobacteraceae</taxon>
        <taxon>Nitrolancea</taxon>
    </lineage>
</organism>
<evidence type="ECO:0000313" key="2">
    <source>
        <dbReference type="Proteomes" id="UP000004221"/>
    </source>
</evidence>
<proteinExistence type="predicted"/>